<feature type="region of interest" description="Disordered" evidence="1">
    <location>
        <begin position="199"/>
        <end position="223"/>
    </location>
</feature>
<reference evidence="3" key="1">
    <citation type="submission" date="2023-01" db="EMBL/GenBank/DDBJ databases">
        <title>The chitinases involved in constricting ring structure development in the nematode-trapping fungus Drechslerella dactyloides.</title>
        <authorList>
            <person name="Wang R."/>
            <person name="Zhang L."/>
            <person name="Tang P."/>
            <person name="Li S."/>
            <person name="Liang L."/>
        </authorList>
    </citation>
    <scope>NUCLEOTIDE SEQUENCE</scope>
    <source>
        <strain evidence="3">YMF1.00031</strain>
    </source>
</reference>
<keyword evidence="2" id="KW-0732">Signal</keyword>
<organism evidence="3 4">
    <name type="scientific">Drechslerella dactyloides</name>
    <name type="common">Nematode-trapping fungus</name>
    <name type="synonym">Arthrobotrys dactyloides</name>
    <dbReference type="NCBI Taxonomy" id="74499"/>
    <lineage>
        <taxon>Eukaryota</taxon>
        <taxon>Fungi</taxon>
        <taxon>Dikarya</taxon>
        <taxon>Ascomycota</taxon>
        <taxon>Pezizomycotina</taxon>
        <taxon>Orbiliomycetes</taxon>
        <taxon>Orbiliales</taxon>
        <taxon>Orbiliaceae</taxon>
        <taxon>Drechslerella</taxon>
    </lineage>
</organism>
<feature type="compositionally biased region" description="Acidic residues" evidence="1">
    <location>
        <begin position="112"/>
        <end position="131"/>
    </location>
</feature>
<feature type="compositionally biased region" description="Basic and acidic residues" evidence="1">
    <location>
        <begin position="204"/>
        <end position="223"/>
    </location>
</feature>
<dbReference type="Proteomes" id="UP001221413">
    <property type="component" value="Unassembled WGS sequence"/>
</dbReference>
<gene>
    <name evidence="3" type="ORF">Dda_7637</name>
</gene>
<protein>
    <submittedName>
        <fullName evidence="3">Uncharacterized protein</fullName>
    </submittedName>
</protein>
<proteinExistence type="predicted"/>
<name>A0AAD6ISR4_DREDA</name>
<evidence type="ECO:0000256" key="1">
    <source>
        <dbReference type="SAM" id="MobiDB-lite"/>
    </source>
</evidence>
<feature type="region of interest" description="Disordered" evidence="1">
    <location>
        <begin position="43"/>
        <end position="67"/>
    </location>
</feature>
<comment type="caution">
    <text evidence="3">The sequence shown here is derived from an EMBL/GenBank/DDBJ whole genome shotgun (WGS) entry which is preliminary data.</text>
</comment>
<evidence type="ECO:0000313" key="4">
    <source>
        <dbReference type="Proteomes" id="UP001221413"/>
    </source>
</evidence>
<evidence type="ECO:0000313" key="3">
    <source>
        <dbReference type="EMBL" id="KAJ6257848.1"/>
    </source>
</evidence>
<accession>A0AAD6ISR4</accession>
<feature type="signal peptide" evidence="2">
    <location>
        <begin position="1"/>
        <end position="18"/>
    </location>
</feature>
<feature type="chain" id="PRO_5042228869" evidence="2">
    <location>
        <begin position="19"/>
        <end position="599"/>
    </location>
</feature>
<sequence>MRTNPAILLALQWLTAKANPVKQEPRSIDLLTWLESSDWSNPAIGQTAQREAEDAESSGADNEKNREVDEAVDAALANRIPIKGDDAKSIPSRSMGNEVSVADRSLHNTNEERDEDIIEDVSEEESSEENEADNKLQRRAFLDLFSWDNAKRVAEWTWPVVQPFLQQFINGLTQASESALNTKTEVAATVNAAKFVLGNGNPVDNKKRDTSELPKPEAEPEKLKKRQDFDDFLTITDQMGLDEVTEQKLTILFQTQTIMSHVSEIVMSAYFYAMYMSERVPDCAKNAFADWVNQTAANSSGVINIPVTNPDGSETVDQVNIADAAAVDLGAVFGRRRTKRAAGTDPFGNAAAGNVLEAARQLFLDFDEMSQLVDEKVKLANPNWPGMNADAEFVYRNFLLSMIAERMRDRLKRNITDINRGVLTQEVEDVVGEIDSFDLGTELINLAAANDPGNPYDLNPNEAVTYIIDSKYLDYHYFFYGDNNFNNFFDLDNDVDVNVDNILDFDHHLDVNVNIDINIDINVDFHVDVDNDNEHSDTFDNYQRLNINNNCAEGEENGVEQRTGCRLANFFTFLIIKCEPSGSASYFNGNILTQDCWPY</sequence>
<keyword evidence="4" id="KW-1185">Reference proteome</keyword>
<dbReference type="AlphaFoldDB" id="A0AAD6ISR4"/>
<dbReference type="EMBL" id="JAQGDS010000010">
    <property type="protein sequence ID" value="KAJ6257848.1"/>
    <property type="molecule type" value="Genomic_DNA"/>
</dbReference>
<feature type="region of interest" description="Disordered" evidence="1">
    <location>
        <begin position="83"/>
        <end position="134"/>
    </location>
</feature>
<evidence type="ECO:0000256" key="2">
    <source>
        <dbReference type="SAM" id="SignalP"/>
    </source>
</evidence>